<dbReference type="Proteomes" id="UP001273505">
    <property type="component" value="Unassembled WGS sequence"/>
</dbReference>
<gene>
    <name evidence="3" type="ORF">SCD92_07195</name>
</gene>
<dbReference type="Pfam" id="PF08241">
    <property type="entry name" value="Methyltransf_11"/>
    <property type="match status" value="1"/>
</dbReference>
<feature type="domain" description="23S rRNA (guanine(745)-N(1))-methyltransferase N-terminal" evidence="2">
    <location>
        <begin position="8"/>
        <end position="51"/>
    </location>
</feature>
<dbReference type="Gene3D" id="3.40.50.150">
    <property type="entry name" value="Vaccinia Virus protein VP39"/>
    <property type="match status" value="1"/>
</dbReference>
<keyword evidence="3" id="KW-0489">Methyltransferase</keyword>
<evidence type="ECO:0000259" key="2">
    <source>
        <dbReference type="Pfam" id="PF21302"/>
    </source>
</evidence>
<keyword evidence="4" id="KW-1185">Reference proteome</keyword>
<reference evidence="3 4" key="1">
    <citation type="submission" date="2023-11" db="EMBL/GenBank/DDBJ databases">
        <title>Gilvimarinus fulvus sp. nov., isolated from the surface of Kelp.</title>
        <authorList>
            <person name="Sun Y.Y."/>
            <person name="Gong Y."/>
            <person name="Du Z.J."/>
        </authorList>
    </citation>
    <scope>NUCLEOTIDE SEQUENCE [LARGE SCALE GENOMIC DNA]</scope>
    <source>
        <strain evidence="3 4">SDUM040013</strain>
    </source>
</reference>
<dbReference type="InterPro" id="IPR029063">
    <property type="entry name" value="SAM-dependent_MTases_sf"/>
</dbReference>
<organism evidence="3 4">
    <name type="scientific">Gilvimarinus gilvus</name>
    <dbReference type="NCBI Taxonomy" id="3058038"/>
    <lineage>
        <taxon>Bacteria</taxon>
        <taxon>Pseudomonadati</taxon>
        <taxon>Pseudomonadota</taxon>
        <taxon>Gammaproteobacteria</taxon>
        <taxon>Cellvibrionales</taxon>
        <taxon>Cellvibrionaceae</taxon>
        <taxon>Gilvimarinus</taxon>
    </lineage>
</organism>
<dbReference type="GO" id="GO:0032259">
    <property type="term" value="P:methylation"/>
    <property type="evidence" value="ECO:0007669"/>
    <property type="project" value="UniProtKB-KW"/>
</dbReference>
<dbReference type="PIRSF" id="PIRSF018249">
    <property type="entry name" value="MyrA_prd"/>
    <property type="match status" value="1"/>
</dbReference>
<dbReference type="SUPFAM" id="SSF53335">
    <property type="entry name" value="S-adenosyl-L-methionine-dependent methyltransferases"/>
    <property type="match status" value="1"/>
</dbReference>
<sequence length="274" mass="30998">MEDFWVQYRCPVCKASLQRHENRYVCESGHNFDMARKGYVHLLLSHQMNSKSPGDNKMMIAARTDYLSAGFYEPIVHELEKTCAQLEVETLLDAGCGEGYYAAMLAGQGIKVAGVDISKEGIMACCRRSKTIPWCIASVADLPYMNASFDAVLSVFCRVEPQEFSRVAKPGGYIIYVGPGETHLAELRDRLYDEVRAYESDKPDLYFAEFESVLQRSLRIPLRLDDKTDIENLLKMTPHYWSTNSMQQQRLLDSGPLVDSADIQILVYQVPAQA</sequence>
<dbReference type="RefSeq" id="WP_302722751.1">
    <property type="nucleotide sequence ID" value="NZ_JAULRU010000569.1"/>
</dbReference>
<feature type="domain" description="Methyltransferase type 11" evidence="1">
    <location>
        <begin position="92"/>
        <end position="175"/>
    </location>
</feature>
<accession>A0ABU4RWV5</accession>
<dbReference type="Pfam" id="PF21302">
    <property type="entry name" value="Zn_ribbon_RlmA"/>
    <property type="match status" value="1"/>
</dbReference>
<dbReference type="CDD" id="cd02440">
    <property type="entry name" value="AdoMet_MTases"/>
    <property type="match status" value="1"/>
</dbReference>
<dbReference type="PANTHER" id="PTHR43591">
    <property type="entry name" value="METHYLTRANSFERASE"/>
    <property type="match status" value="1"/>
</dbReference>
<name>A0ABU4RWV5_9GAMM</name>
<keyword evidence="3" id="KW-0808">Transferase</keyword>
<dbReference type="GO" id="GO:0008168">
    <property type="term" value="F:methyltransferase activity"/>
    <property type="evidence" value="ECO:0007669"/>
    <property type="project" value="UniProtKB-KW"/>
</dbReference>
<dbReference type="InterPro" id="IPR013216">
    <property type="entry name" value="Methyltransf_11"/>
</dbReference>
<evidence type="ECO:0000313" key="4">
    <source>
        <dbReference type="Proteomes" id="UP001273505"/>
    </source>
</evidence>
<evidence type="ECO:0000313" key="3">
    <source>
        <dbReference type="EMBL" id="MDX6849139.1"/>
    </source>
</evidence>
<comment type="caution">
    <text evidence="3">The sequence shown here is derived from an EMBL/GenBank/DDBJ whole genome shotgun (WGS) entry which is preliminary data.</text>
</comment>
<protein>
    <submittedName>
        <fullName evidence="3">Methyltransferase domain-containing protein</fullName>
    </submittedName>
</protein>
<dbReference type="InterPro" id="IPR016718">
    <property type="entry name" value="rRNA_m1G-MeTrfase_A_prd"/>
</dbReference>
<proteinExistence type="predicted"/>
<evidence type="ECO:0000259" key="1">
    <source>
        <dbReference type="Pfam" id="PF08241"/>
    </source>
</evidence>
<dbReference type="InterPro" id="IPR048647">
    <property type="entry name" value="RlmA_N"/>
</dbReference>
<dbReference type="EMBL" id="JAXAFO010000009">
    <property type="protein sequence ID" value="MDX6849139.1"/>
    <property type="molecule type" value="Genomic_DNA"/>
</dbReference>